<dbReference type="Proteomes" id="UP000236725">
    <property type="component" value="Unassembled WGS sequence"/>
</dbReference>
<dbReference type="AlphaFoldDB" id="A0A8G2F4V4"/>
<reference evidence="1 2" key="1">
    <citation type="submission" date="2016-10" db="EMBL/GenBank/DDBJ databases">
        <authorList>
            <person name="Varghese N."/>
            <person name="Submissions S."/>
        </authorList>
    </citation>
    <scope>NUCLEOTIDE SEQUENCE [LARGE SCALE GENOMIC DNA]</scope>
    <source>
        <strain evidence="1 2">DSM 29073</strain>
    </source>
</reference>
<accession>A0A8G2F4V4</accession>
<proteinExistence type="predicted"/>
<protein>
    <submittedName>
        <fullName evidence="1">Uncharacterized protein</fullName>
    </submittedName>
</protein>
<gene>
    <name evidence="1" type="ORF">SAMN05444001_107106</name>
</gene>
<name>A0A8G2F4V4_9BACT</name>
<dbReference type="EMBL" id="FNVS01000007">
    <property type="protein sequence ID" value="SEF80937.1"/>
    <property type="molecule type" value="Genomic_DNA"/>
</dbReference>
<comment type="caution">
    <text evidence="1">The sequence shown here is derived from an EMBL/GenBank/DDBJ whole genome shotgun (WGS) entry which is preliminary data.</text>
</comment>
<evidence type="ECO:0000313" key="2">
    <source>
        <dbReference type="Proteomes" id="UP000236725"/>
    </source>
</evidence>
<sequence length="136" mass="15529">MEKRTNRIEILFTDTELERLKVRSKEFRSISSYIRAALVEFSDKDAKDRMQAVEEMASLCRRFKDELGWAGGNLNQAMKRANELSVAGLLSETYYKEVLIPSIDSLKETMDKIISEHSDVVSKIIRGVLKNGNPNT</sequence>
<organism evidence="1 2">
    <name type="scientific">Parabacteroides chinchillae</name>
    <dbReference type="NCBI Taxonomy" id="871327"/>
    <lineage>
        <taxon>Bacteria</taxon>
        <taxon>Pseudomonadati</taxon>
        <taxon>Bacteroidota</taxon>
        <taxon>Bacteroidia</taxon>
        <taxon>Bacteroidales</taxon>
        <taxon>Tannerellaceae</taxon>
        <taxon>Parabacteroides</taxon>
    </lineage>
</organism>
<dbReference type="RefSeq" id="WP_103983146.1">
    <property type="nucleotide sequence ID" value="NZ_FNVS01000007.1"/>
</dbReference>
<evidence type="ECO:0000313" key="1">
    <source>
        <dbReference type="EMBL" id="SEF80937.1"/>
    </source>
</evidence>
<keyword evidence="2" id="KW-1185">Reference proteome</keyword>